<evidence type="ECO:0000256" key="1">
    <source>
        <dbReference type="SAM" id="Phobius"/>
    </source>
</evidence>
<evidence type="ECO:0000313" key="3">
    <source>
        <dbReference type="Proteomes" id="UP000734854"/>
    </source>
</evidence>
<accession>A0A8J5C5V3</accession>
<comment type="caution">
    <text evidence="2">The sequence shown here is derived from an EMBL/GenBank/DDBJ whole genome shotgun (WGS) entry which is preliminary data.</text>
</comment>
<keyword evidence="1" id="KW-0472">Membrane</keyword>
<dbReference type="PANTHER" id="PTHR34558:SF9">
    <property type="entry name" value="F3L24.15 PROTEIN"/>
    <property type="match status" value="1"/>
</dbReference>
<organism evidence="2 3">
    <name type="scientific">Zingiber officinale</name>
    <name type="common">Ginger</name>
    <name type="synonym">Amomum zingiber</name>
    <dbReference type="NCBI Taxonomy" id="94328"/>
    <lineage>
        <taxon>Eukaryota</taxon>
        <taxon>Viridiplantae</taxon>
        <taxon>Streptophyta</taxon>
        <taxon>Embryophyta</taxon>
        <taxon>Tracheophyta</taxon>
        <taxon>Spermatophyta</taxon>
        <taxon>Magnoliopsida</taxon>
        <taxon>Liliopsida</taxon>
        <taxon>Zingiberales</taxon>
        <taxon>Zingiberaceae</taxon>
        <taxon>Zingiber</taxon>
    </lineage>
</organism>
<keyword evidence="1" id="KW-1133">Transmembrane helix</keyword>
<gene>
    <name evidence="2" type="ORF">ZIOFF_067099</name>
</gene>
<dbReference type="EMBL" id="JACMSC010000019">
    <property type="protein sequence ID" value="KAG6473187.1"/>
    <property type="molecule type" value="Genomic_DNA"/>
</dbReference>
<keyword evidence="3" id="KW-1185">Reference proteome</keyword>
<evidence type="ECO:0000313" key="2">
    <source>
        <dbReference type="EMBL" id="KAG6473187.1"/>
    </source>
</evidence>
<reference evidence="2 3" key="1">
    <citation type="submission" date="2020-08" db="EMBL/GenBank/DDBJ databases">
        <title>Plant Genome Project.</title>
        <authorList>
            <person name="Zhang R.-G."/>
        </authorList>
    </citation>
    <scope>NUCLEOTIDE SEQUENCE [LARGE SCALE GENOMIC DNA]</scope>
    <source>
        <tissue evidence="2">Rhizome</tissue>
    </source>
</reference>
<feature type="transmembrane region" description="Helical" evidence="1">
    <location>
        <begin position="144"/>
        <end position="163"/>
    </location>
</feature>
<dbReference type="PANTHER" id="PTHR34558">
    <property type="entry name" value="EXPRESSED PROTEIN"/>
    <property type="match status" value="1"/>
</dbReference>
<protein>
    <submittedName>
        <fullName evidence="2">Uncharacterized protein</fullName>
    </submittedName>
</protein>
<dbReference type="AlphaFoldDB" id="A0A8J5C5V3"/>
<sequence length="173" mass="18547">MDKKDVQGSSCLRVSSTSLISDATSSVPLSSLASHYKRPQASTRLFALILQIKHRLILGAAGLMVQLLVSALIVANLLSTVAMGRPFQEAVGVQEKLALVAADSPISSFSAMEGKMDRASAPGDLRHHDHHHRRLDNSIAGAEVILGALAATVIVAVICYIRVTRKRIEDEKV</sequence>
<feature type="transmembrane region" description="Helical" evidence="1">
    <location>
        <begin position="56"/>
        <end position="78"/>
    </location>
</feature>
<name>A0A8J5C5V3_ZINOF</name>
<dbReference type="Proteomes" id="UP000734854">
    <property type="component" value="Unassembled WGS sequence"/>
</dbReference>
<proteinExistence type="predicted"/>
<keyword evidence="1" id="KW-0812">Transmembrane</keyword>